<dbReference type="EMBL" id="KQ977305">
    <property type="protein sequence ID" value="KYN03689.1"/>
    <property type="molecule type" value="Genomic_DNA"/>
</dbReference>
<dbReference type="FunFam" id="2.60.120.230:FF:000001">
    <property type="entry name" value="Monooxygenase, DBH-like 1"/>
    <property type="match status" value="1"/>
</dbReference>
<dbReference type="GO" id="GO:0006589">
    <property type="term" value="P:octopamine biosynthetic process"/>
    <property type="evidence" value="ECO:0007669"/>
    <property type="project" value="TreeGrafter"/>
</dbReference>
<evidence type="ECO:0000256" key="2">
    <source>
        <dbReference type="ARBA" id="ARBA00023157"/>
    </source>
</evidence>
<sequence>NHPVRSICVICDLVTNVVEESGPPIGFRNDTMQVVWQYHVEEPVSAAGILPDHGAVRGSRPLYLVQRDAQPRRNSRNQETDPPLKIWDILNKQRRWVVDYEVGAITENRTMLIPPSALALFIVYIETGIGPPLRITLVGPRKSARSFAGRADKRPGNVRLPMGQDMLLWCRIVKIPNINQKHHVVKYEPVIQPGSHEYLHHMNLYECRGDQAELESAAETTGGYVCYGPNRPALHCNTIAATWNLGSEGFNYPPEAGYALNPYTGPRYFKLETHYTNPQLDAFISDSSGLRLLYTDRLRAHDSGILSVGMDPNWRHIIPPGQPEVISEGHCITDCTARFIPNSGINMFAVIMHTHQLGRKIRLRLIRASEELPLIAADTNYNPKYQEYRRLQRPVKVYPGDHLITECTYSSVSRTAITLGGQGMREETCQVSILYYPRIELSHCYSLPSLTTVLHSLGIQRLMQASSPVMIQEPADLKGMTLEERLISYDWDENFRNFQDVTRSGTFKPLCATNKGALAATESMEVHYPRILRPYEEVSVPCAKKPLRNKLSMLLSEDGDIGEPADPDNAVERGQLVRSKVSRSSDAGPTAGSSGGRTVSAAVILAVVTVVAGAAFR</sequence>
<dbReference type="GO" id="GO:0005507">
    <property type="term" value="F:copper ion binding"/>
    <property type="evidence" value="ECO:0007669"/>
    <property type="project" value="InterPro"/>
</dbReference>
<dbReference type="InterPro" id="IPR014784">
    <property type="entry name" value="Cu2_ascorb_mOase-like_C"/>
</dbReference>
<dbReference type="GO" id="GO:0005615">
    <property type="term" value="C:extracellular space"/>
    <property type="evidence" value="ECO:0007669"/>
    <property type="project" value="TreeGrafter"/>
</dbReference>
<keyword evidence="3" id="KW-0325">Glycoprotein</keyword>
<dbReference type="SUPFAM" id="SSF49742">
    <property type="entry name" value="PHM/PNGase F"/>
    <property type="match status" value="2"/>
</dbReference>
<dbReference type="Pfam" id="PF03712">
    <property type="entry name" value="Cu2_monoox_C"/>
    <property type="match status" value="1"/>
</dbReference>
<dbReference type="PANTHER" id="PTHR10157">
    <property type="entry name" value="DOPAMINE BETA HYDROXYLASE RELATED"/>
    <property type="match status" value="1"/>
</dbReference>
<dbReference type="GO" id="GO:0004500">
    <property type="term" value="F:dopamine beta-monooxygenase activity"/>
    <property type="evidence" value="ECO:0007669"/>
    <property type="project" value="InterPro"/>
</dbReference>
<dbReference type="InterPro" id="IPR000945">
    <property type="entry name" value="DBH-like"/>
</dbReference>
<dbReference type="InterPro" id="IPR028460">
    <property type="entry name" value="Tbh/DBH"/>
</dbReference>
<dbReference type="InterPro" id="IPR000323">
    <property type="entry name" value="Cu2_ascorb_mOase_N"/>
</dbReference>
<dbReference type="Gene3D" id="2.60.120.310">
    <property type="entry name" value="Copper type II, ascorbate-dependent monooxygenase, N-terminal domain"/>
    <property type="match status" value="1"/>
</dbReference>
<feature type="non-terminal residue" evidence="7">
    <location>
        <position position="1"/>
    </location>
</feature>
<feature type="domain" description="Copper type II ascorbate-dependent monooxygenase N-terminal" evidence="5">
    <location>
        <begin position="157"/>
        <end position="280"/>
    </location>
</feature>
<dbReference type="PANTHER" id="PTHR10157:SF40">
    <property type="entry name" value="MOXD1 HOMOLOG 2"/>
    <property type="match status" value="1"/>
</dbReference>
<dbReference type="GO" id="GO:0030667">
    <property type="term" value="C:secretory granule membrane"/>
    <property type="evidence" value="ECO:0007669"/>
    <property type="project" value="TreeGrafter"/>
</dbReference>
<keyword evidence="2" id="KW-1015">Disulfide bond</keyword>
<feature type="region of interest" description="Disordered" evidence="4">
    <location>
        <begin position="577"/>
        <end position="596"/>
    </location>
</feature>
<dbReference type="Proteomes" id="UP000078542">
    <property type="component" value="Unassembled WGS sequence"/>
</dbReference>
<accession>A0A195CU75</accession>
<dbReference type="InterPro" id="IPR024548">
    <property type="entry name" value="Cu2_monoox_C"/>
</dbReference>
<reference evidence="7 8" key="1">
    <citation type="submission" date="2016-03" db="EMBL/GenBank/DDBJ databases">
        <title>Cyphomyrmex costatus WGS genome.</title>
        <authorList>
            <person name="Nygaard S."/>
            <person name="Hu H."/>
            <person name="Boomsma J."/>
            <person name="Zhang G."/>
        </authorList>
    </citation>
    <scope>NUCLEOTIDE SEQUENCE [LARGE SCALE GENOMIC DNA]</scope>
    <source>
        <strain evidence="7">MS0001</strain>
        <tissue evidence="7">Whole body</tissue>
    </source>
</reference>
<evidence type="ECO:0000313" key="8">
    <source>
        <dbReference type="Proteomes" id="UP000078542"/>
    </source>
</evidence>
<organism evidence="7 8">
    <name type="scientific">Cyphomyrmex costatus</name>
    <dbReference type="NCBI Taxonomy" id="456900"/>
    <lineage>
        <taxon>Eukaryota</taxon>
        <taxon>Metazoa</taxon>
        <taxon>Ecdysozoa</taxon>
        <taxon>Arthropoda</taxon>
        <taxon>Hexapoda</taxon>
        <taxon>Insecta</taxon>
        <taxon>Pterygota</taxon>
        <taxon>Neoptera</taxon>
        <taxon>Endopterygota</taxon>
        <taxon>Hymenoptera</taxon>
        <taxon>Apocrita</taxon>
        <taxon>Aculeata</taxon>
        <taxon>Formicoidea</taxon>
        <taxon>Formicidae</taxon>
        <taxon>Myrmicinae</taxon>
        <taxon>Cyphomyrmex</taxon>
    </lineage>
</organism>
<dbReference type="STRING" id="456900.A0A195CU75"/>
<feature type="domain" description="Copper type II ascorbate-dependent monooxygenase C-terminal" evidence="6">
    <location>
        <begin position="302"/>
        <end position="447"/>
    </location>
</feature>
<proteinExistence type="inferred from homology"/>
<keyword evidence="8" id="KW-1185">Reference proteome</keyword>
<evidence type="ECO:0000256" key="1">
    <source>
        <dbReference type="ARBA" id="ARBA00010676"/>
    </source>
</evidence>
<evidence type="ECO:0000259" key="6">
    <source>
        <dbReference type="Pfam" id="PF03712"/>
    </source>
</evidence>
<protein>
    <submittedName>
        <fullName evidence="7">MOXD1 like protein 2</fullName>
    </submittedName>
</protein>
<dbReference type="InterPro" id="IPR008977">
    <property type="entry name" value="PHM/PNGase_F_dom_sf"/>
</dbReference>
<evidence type="ECO:0000256" key="3">
    <source>
        <dbReference type="ARBA" id="ARBA00023180"/>
    </source>
</evidence>
<comment type="similarity">
    <text evidence="1">Belongs to the copper type II ascorbate-dependent monooxygenase family.</text>
</comment>
<gene>
    <name evidence="7" type="ORF">ALC62_05385</name>
</gene>
<evidence type="ECO:0000313" key="7">
    <source>
        <dbReference type="EMBL" id="KYN03689.1"/>
    </source>
</evidence>
<name>A0A195CU75_9HYME</name>
<dbReference type="AlphaFoldDB" id="A0A195CU75"/>
<evidence type="ECO:0000259" key="5">
    <source>
        <dbReference type="Pfam" id="PF01082"/>
    </source>
</evidence>
<dbReference type="GO" id="GO:0042421">
    <property type="term" value="P:norepinephrine biosynthetic process"/>
    <property type="evidence" value="ECO:0007669"/>
    <property type="project" value="TreeGrafter"/>
</dbReference>
<evidence type="ECO:0000256" key="4">
    <source>
        <dbReference type="SAM" id="MobiDB-lite"/>
    </source>
</evidence>
<dbReference type="Pfam" id="PF01082">
    <property type="entry name" value="Cu2_monooxygen"/>
    <property type="match status" value="1"/>
</dbReference>
<dbReference type="GO" id="GO:0042420">
    <property type="term" value="P:dopamine catabolic process"/>
    <property type="evidence" value="ECO:0007669"/>
    <property type="project" value="TreeGrafter"/>
</dbReference>
<dbReference type="PRINTS" id="PR00767">
    <property type="entry name" value="DBMONOXGNASE"/>
</dbReference>
<dbReference type="InterPro" id="IPR036939">
    <property type="entry name" value="Cu2_ascorb_mOase_N_sf"/>
</dbReference>
<dbReference type="Gene3D" id="2.60.120.230">
    <property type="match status" value="1"/>
</dbReference>